<gene>
    <name evidence="8" type="ORF">TSACC_3568</name>
</gene>
<dbReference type="GO" id="GO:0016020">
    <property type="term" value="C:membrane"/>
    <property type="evidence" value="ECO:0007669"/>
    <property type="project" value="UniProtKB-SubCell"/>
</dbReference>
<evidence type="ECO:0000256" key="1">
    <source>
        <dbReference type="ARBA" id="ARBA00004141"/>
    </source>
</evidence>
<evidence type="ECO:0000256" key="3">
    <source>
        <dbReference type="ARBA" id="ARBA00022989"/>
    </source>
</evidence>
<evidence type="ECO:0000256" key="6">
    <source>
        <dbReference type="SAM" id="Phobius"/>
    </source>
</evidence>
<dbReference type="InParanoid" id="A0A146GDT9"/>
<dbReference type="EMBL" id="BDCO01000003">
    <property type="protein sequence ID" value="GAT35501.1"/>
    <property type="molecule type" value="Genomic_DNA"/>
</dbReference>
<accession>A0A146GDT9</accession>
<dbReference type="AlphaFoldDB" id="A0A146GDT9"/>
<evidence type="ECO:0000256" key="5">
    <source>
        <dbReference type="ARBA" id="ARBA00034125"/>
    </source>
</evidence>
<feature type="transmembrane region" description="Helical" evidence="6">
    <location>
        <begin position="90"/>
        <end position="115"/>
    </location>
</feature>
<evidence type="ECO:0000259" key="7">
    <source>
        <dbReference type="Pfam" id="PF12821"/>
    </source>
</evidence>
<sequence length="165" mass="17774">MSNDEIIRHIIHQAFFGGVSAFGFAVLFNCTPRILWVGFISGMLALATRTFCQDIFHLGLPAASFFGSLLIASLNRWWWEDALSLRGPVLAIVGSIPMVPGSLAAKGLYAIFLMINNNQVPGSLPPVELALENLIIGATTLVGIGTALAIPAFFPDFPDKNEEEA</sequence>
<evidence type="ECO:0000256" key="2">
    <source>
        <dbReference type="ARBA" id="ARBA00022692"/>
    </source>
</evidence>
<feature type="domain" description="Threonine/Serine exporter ThrE" evidence="7">
    <location>
        <begin position="14"/>
        <end position="151"/>
    </location>
</feature>
<protein>
    <submittedName>
        <fullName evidence="8">Threonine/Serine exporter, ThrE</fullName>
    </submittedName>
</protein>
<feature type="transmembrane region" description="Helical" evidence="6">
    <location>
        <begin position="135"/>
        <end position="154"/>
    </location>
</feature>
<dbReference type="InterPro" id="IPR024528">
    <property type="entry name" value="ThrE_2"/>
</dbReference>
<dbReference type="Pfam" id="PF12821">
    <property type="entry name" value="ThrE_2"/>
    <property type="match status" value="1"/>
</dbReference>
<keyword evidence="4 6" id="KW-0472">Membrane</keyword>
<keyword evidence="3 6" id="KW-1133">Transmembrane helix</keyword>
<dbReference type="Proteomes" id="UP000076023">
    <property type="component" value="Unassembled WGS sequence"/>
</dbReference>
<reference evidence="9" key="1">
    <citation type="journal article" date="2017" name="Genome Announc.">
        <title>Draft Genome Sequence of Terrimicrobium sacchariphilum NM-5T, a Facultative Anaerobic Soil Bacterium of the Class Spartobacteria.</title>
        <authorList>
            <person name="Qiu Y.L."/>
            <person name="Tourlousse D.M."/>
            <person name="Matsuura N."/>
            <person name="Ohashi A."/>
            <person name="Sekiguchi Y."/>
        </authorList>
    </citation>
    <scope>NUCLEOTIDE SEQUENCE [LARGE SCALE GENOMIC DNA]</scope>
    <source>
        <strain evidence="9">NM-5</strain>
    </source>
</reference>
<organism evidence="8 9">
    <name type="scientific">Terrimicrobium sacchariphilum</name>
    <dbReference type="NCBI Taxonomy" id="690879"/>
    <lineage>
        <taxon>Bacteria</taxon>
        <taxon>Pseudomonadati</taxon>
        <taxon>Verrucomicrobiota</taxon>
        <taxon>Terrimicrobiia</taxon>
        <taxon>Terrimicrobiales</taxon>
        <taxon>Terrimicrobiaceae</taxon>
        <taxon>Terrimicrobium</taxon>
    </lineage>
</organism>
<comment type="caution">
    <text evidence="8">The sequence shown here is derived from an EMBL/GenBank/DDBJ whole genome shotgun (WGS) entry which is preliminary data.</text>
</comment>
<dbReference type="OrthoDB" id="9810047at2"/>
<evidence type="ECO:0000313" key="9">
    <source>
        <dbReference type="Proteomes" id="UP000076023"/>
    </source>
</evidence>
<dbReference type="RefSeq" id="WP_075081303.1">
    <property type="nucleotide sequence ID" value="NZ_BDCO01000003.1"/>
</dbReference>
<feature type="transmembrane region" description="Helical" evidence="6">
    <location>
        <begin position="6"/>
        <end position="27"/>
    </location>
</feature>
<dbReference type="STRING" id="690879.TSACC_3568"/>
<evidence type="ECO:0000256" key="4">
    <source>
        <dbReference type="ARBA" id="ARBA00023136"/>
    </source>
</evidence>
<evidence type="ECO:0000313" key="8">
    <source>
        <dbReference type="EMBL" id="GAT35501.1"/>
    </source>
</evidence>
<comment type="subcellular location">
    <subcellularLocation>
        <location evidence="1">Membrane</location>
        <topology evidence="1">Multi-pass membrane protein</topology>
    </subcellularLocation>
</comment>
<proteinExistence type="inferred from homology"/>
<keyword evidence="9" id="KW-1185">Reference proteome</keyword>
<comment type="similarity">
    <text evidence="5">Belongs to the ThrE exporter (TC 2.A.79) family.</text>
</comment>
<name>A0A146GDT9_TERSA</name>
<feature type="transmembrane region" description="Helical" evidence="6">
    <location>
        <begin position="58"/>
        <end position="78"/>
    </location>
</feature>
<keyword evidence="2 6" id="KW-0812">Transmembrane</keyword>